<proteinExistence type="predicted"/>
<dbReference type="OrthoDB" id="4548929at2"/>
<dbReference type="AlphaFoldDB" id="A0A4V3GG20"/>
<evidence type="ECO:0000313" key="1">
    <source>
        <dbReference type="EMBL" id="TDW70337.1"/>
    </source>
</evidence>
<name>A0A4V3GG20_9ACTN</name>
<reference evidence="1 2" key="1">
    <citation type="submission" date="2019-03" db="EMBL/GenBank/DDBJ databases">
        <title>Genomic Encyclopedia of Type Strains, Phase III (KMG-III): the genomes of soil and plant-associated and newly described type strains.</title>
        <authorList>
            <person name="Whitman W."/>
        </authorList>
    </citation>
    <scope>NUCLEOTIDE SEQUENCE [LARGE SCALE GENOMIC DNA]</scope>
    <source>
        <strain evidence="1 2">VKM Ac-2573</strain>
    </source>
</reference>
<dbReference type="Pfam" id="PF19739">
    <property type="entry name" value="DUF6228"/>
    <property type="match status" value="1"/>
</dbReference>
<accession>A0A4V3GG20</accession>
<keyword evidence="2" id="KW-1185">Reference proteome</keyword>
<organism evidence="1 2">
    <name type="scientific">Kribbella pratensis</name>
    <dbReference type="NCBI Taxonomy" id="2512112"/>
    <lineage>
        <taxon>Bacteria</taxon>
        <taxon>Bacillati</taxon>
        <taxon>Actinomycetota</taxon>
        <taxon>Actinomycetes</taxon>
        <taxon>Propionibacteriales</taxon>
        <taxon>Kribbellaceae</taxon>
        <taxon>Kribbella</taxon>
    </lineage>
</organism>
<dbReference type="EMBL" id="SODP01000002">
    <property type="protein sequence ID" value="TDW70337.1"/>
    <property type="molecule type" value="Genomic_DNA"/>
</dbReference>
<dbReference type="Proteomes" id="UP000295146">
    <property type="component" value="Unassembled WGS sequence"/>
</dbReference>
<sequence length="109" mass="12002">MDYLVEVAGAGMKATAVVTSLEGDLLAGYFADLAEEFGGWSGIRQWRSLEDQLRVEARWGSRGHVTLTFRLRPKAYDVPWDLSVDLDVEAGAEMEALSVAMANFFEAAE</sequence>
<gene>
    <name evidence="1" type="ORF">EV653_4380</name>
</gene>
<comment type="caution">
    <text evidence="1">The sequence shown here is derived from an EMBL/GenBank/DDBJ whole genome shotgun (WGS) entry which is preliminary data.</text>
</comment>
<evidence type="ECO:0000313" key="2">
    <source>
        <dbReference type="Proteomes" id="UP000295146"/>
    </source>
</evidence>
<protein>
    <submittedName>
        <fullName evidence="1">Uncharacterized protein</fullName>
    </submittedName>
</protein>
<dbReference type="InterPro" id="IPR046196">
    <property type="entry name" value="DUF6228"/>
</dbReference>